<dbReference type="Pfam" id="PF22493">
    <property type="entry name" value="PUF_NOP9"/>
    <property type="match status" value="1"/>
</dbReference>
<dbReference type="GO" id="GO:0000447">
    <property type="term" value="P:endonucleolytic cleavage in ITS1 to separate SSU-rRNA from 5.8S rRNA and LSU-rRNA from tricistronic rRNA transcript (SSU-rRNA, 5.8S rRNA, LSU-rRNA)"/>
    <property type="evidence" value="ECO:0007669"/>
    <property type="project" value="TreeGrafter"/>
</dbReference>
<protein>
    <recommendedName>
        <fullName evidence="1">Nucleolar protein 9</fullName>
    </recommendedName>
    <alternativeName>
        <fullName evidence="3 4">Pumilio domain-containing protein NOP9</fullName>
    </alternativeName>
</protein>
<feature type="compositionally biased region" description="Basic and acidic residues" evidence="6">
    <location>
        <begin position="895"/>
        <end position="904"/>
    </location>
</feature>
<dbReference type="EMBL" id="QEAQ01000079">
    <property type="protein sequence ID" value="TPX56308.1"/>
    <property type="molecule type" value="Genomic_DNA"/>
</dbReference>
<dbReference type="PROSITE" id="PS50302">
    <property type="entry name" value="PUM"/>
    <property type="match status" value="1"/>
</dbReference>
<accession>A0A507DZC0</accession>
<feature type="repeat" description="Pumilio" evidence="5">
    <location>
        <begin position="435"/>
        <end position="471"/>
    </location>
</feature>
<dbReference type="AlphaFoldDB" id="A0A507DZC0"/>
<comment type="caution">
    <text evidence="7">The sequence shown here is derived from an EMBL/GenBank/DDBJ whole genome shotgun (WGS) entry which is preliminary data.</text>
</comment>
<gene>
    <name evidence="7" type="ORF">PhCBS80983_g04631</name>
</gene>
<feature type="compositionally biased region" description="Basic residues" evidence="6">
    <location>
        <begin position="66"/>
        <end position="75"/>
    </location>
</feature>
<keyword evidence="2" id="KW-0677">Repeat</keyword>
<dbReference type="GO" id="GO:0000480">
    <property type="term" value="P:endonucleolytic cleavage in 5'-ETS of tricistronic rRNA transcript (SSU-rRNA, 5.8S rRNA, LSU-rRNA)"/>
    <property type="evidence" value="ECO:0007669"/>
    <property type="project" value="TreeGrafter"/>
</dbReference>
<feature type="compositionally biased region" description="Acidic residues" evidence="6">
    <location>
        <begin position="844"/>
        <end position="855"/>
    </location>
</feature>
<evidence type="ECO:0000313" key="8">
    <source>
        <dbReference type="Proteomes" id="UP000318582"/>
    </source>
</evidence>
<organism evidence="7 8">
    <name type="scientific">Powellomyces hirtus</name>
    <dbReference type="NCBI Taxonomy" id="109895"/>
    <lineage>
        <taxon>Eukaryota</taxon>
        <taxon>Fungi</taxon>
        <taxon>Fungi incertae sedis</taxon>
        <taxon>Chytridiomycota</taxon>
        <taxon>Chytridiomycota incertae sedis</taxon>
        <taxon>Chytridiomycetes</taxon>
        <taxon>Spizellomycetales</taxon>
        <taxon>Powellomycetaceae</taxon>
        <taxon>Powellomyces</taxon>
    </lineage>
</organism>
<dbReference type="GO" id="GO:0000056">
    <property type="term" value="P:ribosomal small subunit export from nucleus"/>
    <property type="evidence" value="ECO:0007669"/>
    <property type="project" value="TreeGrafter"/>
</dbReference>
<evidence type="ECO:0000256" key="4">
    <source>
        <dbReference type="ARBA" id="ARBA00031929"/>
    </source>
</evidence>
<evidence type="ECO:0000256" key="3">
    <source>
        <dbReference type="ARBA" id="ARBA00030932"/>
    </source>
</evidence>
<dbReference type="GO" id="GO:0000472">
    <property type="term" value="P:endonucleolytic cleavage to generate mature 5'-end of SSU-rRNA from (SSU-rRNA, 5.8S rRNA, LSU-rRNA)"/>
    <property type="evidence" value="ECO:0007669"/>
    <property type="project" value="TreeGrafter"/>
</dbReference>
<sequence>MATDQAIKKVKRGKRGGKKLNKEPSAVSVGPAPVPIQQAAVSETGVHNEHPAVLLADSAPTDGQPPKKRTRRGGQGKKIAPVEASGVNSVEVGSGRTAQEQASWDDWEAGRAPRHDGRPPQPYFPPMQPDEHHYFITMEKELDEKEFETEEDKAMFVAAMFRELDGKECAVAADPDCSRVLEKILRASDDFRLRVFTDRLNGQFAQLFRHQFASHVCQTVLYLAADVVDREMKGESVIDVPEEEAEVIKTLPTMEQLISVMCEQLEEEWNALIPDQYASHLVRAVLKVLSGEPLAQSEGDRRSKKSQKYNSEHKNTWKETQSTRRGAVKRTVPEAFNTILAKITQSVSDSLSNADLREYAQHPVANPVLQLLISSANTSEALVNALMGTSDADSCLLERDTFIDALLVHPVGSHLMEKLMAVARPHLFHQLYVTYFRTRLLELCTHPVANFVVQQLIVNTRNATQLEVLLDELLGSFDALLWRNRAGIVVKIVETCVKHQTCQKEVVKAICTAFHASTTDQRRQIISLILLMQTFERYDPSAKPNLHGSLMLQHLLSFEEEHNKIIIDSFMALTPEESRGWASDAVASRVIEQFLLAPAVSTKAKRKVIRGWLGSFSAIASDKFGSHVVDKCWAVADIGLKEKIAEDLLSNYNSLSANHFGKFVLRNCKIESFKRKREEWVEKEMGIERKRDMFKDFLGENGAADPNAALASGKGETKKGKKKAEVDPLWTTHKFDEGMAALGFGGGKVAVAPTKDVGKDKKKGKQDKTSSKAAQEYEDVEKMALQDDNDDKPAVADGDAEASAISKASKDEIENLFQKTKKRKRDDEDKKKLGRHSRTANYDDQTDSDSSDDDATPAPVAVNSAVQTPKKDKKMQKELAGVLDAISATKRKKGKSAESKDAKKSGKQATNPKRKFEG</sequence>
<dbReference type="Proteomes" id="UP000318582">
    <property type="component" value="Unassembled WGS sequence"/>
</dbReference>
<reference evidence="7 8" key="1">
    <citation type="journal article" date="2019" name="Sci. Rep.">
        <title>Comparative genomics of chytrid fungi reveal insights into the obligate biotrophic and pathogenic lifestyle of Synchytrium endobioticum.</title>
        <authorList>
            <person name="van de Vossenberg B.T.L.H."/>
            <person name="Warris S."/>
            <person name="Nguyen H.D.T."/>
            <person name="van Gent-Pelzer M.P.E."/>
            <person name="Joly D.L."/>
            <person name="van de Geest H.C."/>
            <person name="Bonants P.J.M."/>
            <person name="Smith D.S."/>
            <person name="Levesque C.A."/>
            <person name="van der Lee T.A.J."/>
        </authorList>
    </citation>
    <scope>NUCLEOTIDE SEQUENCE [LARGE SCALE GENOMIC DNA]</scope>
    <source>
        <strain evidence="7 8">CBS 809.83</strain>
    </source>
</reference>
<evidence type="ECO:0000256" key="6">
    <source>
        <dbReference type="SAM" id="MobiDB-lite"/>
    </source>
</evidence>
<dbReference type="GO" id="GO:0030688">
    <property type="term" value="C:preribosome, small subunit precursor"/>
    <property type="evidence" value="ECO:0007669"/>
    <property type="project" value="TreeGrafter"/>
</dbReference>
<dbReference type="SUPFAM" id="SSF48371">
    <property type="entry name" value="ARM repeat"/>
    <property type="match status" value="1"/>
</dbReference>
<feature type="compositionally biased region" description="Basic and acidic residues" evidence="6">
    <location>
        <begin position="108"/>
        <end position="118"/>
    </location>
</feature>
<keyword evidence="8" id="KW-1185">Reference proteome</keyword>
<feature type="region of interest" description="Disordered" evidence="6">
    <location>
        <begin position="1"/>
        <end position="122"/>
    </location>
</feature>
<dbReference type="InterPro" id="IPR040000">
    <property type="entry name" value="NOP9"/>
</dbReference>
<proteinExistence type="predicted"/>
<feature type="region of interest" description="Disordered" evidence="6">
    <location>
        <begin position="752"/>
        <end position="918"/>
    </location>
</feature>
<dbReference type="STRING" id="109895.A0A507DZC0"/>
<dbReference type="InterPro" id="IPR011989">
    <property type="entry name" value="ARM-like"/>
</dbReference>
<name>A0A507DZC0_9FUNG</name>
<feature type="compositionally biased region" description="Basic residues" evidence="6">
    <location>
        <begin position="8"/>
        <end position="19"/>
    </location>
</feature>
<dbReference type="GO" id="GO:0003723">
    <property type="term" value="F:RNA binding"/>
    <property type="evidence" value="ECO:0007669"/>
    <property type="project" value="InterPro"/>
</dbReference>
<feature type="compositionally biased region" description="Basic and acidic residues" evidence="6">
    <location>
        <begin position="715"/>
        <end position="725"/>
    </location>
</feature>
<dbReference type="GO" id="GO:0005730">
    <property type="term" value="C:nucleolus"/>
    <property type="evidence" value="ECO:0007669"/>
    <property type="project" value="TreeGrafter"/>
</dbReference>
<evidence type="ECO:0000256" key="2">
    <source>
        <dbReference type="ARBA" id="ARBA00022737"/>
    </source>
</evidence>
<dbReference type="PANTHER" id="PTHR13102:SF0">
    <property type="entry name" value="NUCLEOLAR PROTEIN 9"/>
    <property type="match status" value="1"/>
</dbReference>
<dbReference type="Gene3D" id="1.25.10.10">
    <property type="entry name" value="Leucine-rich Repeat Variant"/>
    <property type="match status" value="2"/>
</dbReference>
<dbReference type="InterPro" id="IPR001313">
    <property type="entry name" value="Pumilio_RNA-bd_rpt"/>
</dbReference>
<evidence type="ECO:0000313" key="7">
    <source>
        <dbReference type="EMBL" id="TPX56308.1"/>
    </source>
</evidence>
<evidence type="ECO:0000256" key="5">
    <source>
        <dbReference type="PROSITE-ProRule" id="PRU00317"/>
    </source>
</evidence>
<feature type="region of interest" description="Disordered" evidence="6">
    <location>
        <begin position="296"/>
        <end position="326"/>
    </location>
</feature>
<evidence type="ECO:0000256" key="1">
    <source>
        <dbReference type="ARBA" id="ARBA00016427"/>
    </source>
</evidence>
<feature type="region of interest" description="Disordered" evidence="6">
    <location>
        <begin position="705"/>
        <end position="725"/>
    </location>
</feature>
<dbReference type="GO" id="GO:0030686">
    <property type="term" value="C:90S preribosome"/>
    <property type="evidence" value="ECO:0007669"/>
    <property type="project" value="TreeGrafter"/>
</dbReference>
<dbReference type="InterPro" id="IPR016024">
    <property type="entry name" value="ARM-type_fold"/>
</dbReference>
<dbReference type="SMART" id="SM00025">
    <property type="entry name" value="Pumilio"/>
    <property type="match status" value="7"/>
</dbReference>
<dbReference type="PANTHER" id="PTHR13102">
    <property type="entry name" value="NUCLEOLAR PROTEIN 9"/>
    <property type="match status" value="1"/>
</dbReference>